<dbReference type="InterPro" id="IPR044730">
    <property type="entry name" value="RNase_H-like_dom_plant"/>
</dbReference>
<feature type="region of interest" description="Disordered" evidence="1">
    <location>
        <begin position="525"/>
        <end position="592"/>
    </location>
</feature>
<dbReference type="Pfam" id="PF13456">
    <property type="entry name" value="RVT_3"/>
    <property type="match status" value="1"/>
</dbReference>
<dbReference type="GO" id="GO:0003676">
    <property type="term" value="F:nucleic acid binding"/>
    <property type="evidence" value="ECO:0007669"/>
    <property type="project" value="InterPro"/>
</dbReference>
<feature type="domain" description="RNase H type-1" evidence="2">
    <location>
        <begin position="400"/>
        <end position="493"/>
    </location>
</feature>
<evidence type="ECO:0000259" key="2">
    <source>
        <dbReference type="Pfam" id="PF13456"/>
    </source>
</evidence>
<dbReference type="SUPFAM" id="SSF53098">
    <property type="entry name" value="Ribonuclease H-like"/>
    <property type="match status" value="1"/>
</dbReference>
<accession>A0AAD8W9R2</accession>
<evidence type="ECO:0000256" key="1">
    <source>
        <dbReference type="SAM" id="MobiDB-lite"/>
    </source>
</evidence>
<reference evidence="3" key="1">
    <citation type="submission" date="2023-07" db="EMBL/GenBank/DDBJ databases">
        <title>A chromosome-level genome assembly of Lolium multiflorum.</title>
        <authorList>
            <person name="Chen Y."/>
            <person name="Copetti D."/>
            <person name="Kolliker R."/>
            <person name="Studer B."/>
        </authorList>
    </citation>
    <scope>NUCLEOTIDE SEQUENCE</scope>
    <source>
        <strain evidence="3">02402/16</strain>
        <tissue evidence="3">Leaf</tissue>
    </source>
</reference>
<dbReference type="PANTHER" id="PTHR47074:SF76">
    <property type="entry name" value="RNASE H TYPE-1 DOMAIN-CONTAINING PROTEIN"/>
    <property type="match status" value="1"/>
</dbReference>
<dbReference type="InterPro" id="IPR012337">
    <property type="entry name" value="RNaseH-like_sf"/>
</dbReference>
<feature type="region of interest" description="Disordered" evidence="1">
    <location>
        <begin position="1"/>
        <end position="40"/>
    </location>
</feature>
<comment type="caution">
    <text evidence="3">The sequence shown here is derived from an EMBL/GenBank/DDBJ whole genome shotgun (WGS) entry which is preliminary data.</text>
</comment>
<dbReference type="EMBL" id="JAUUTY010000004">
    <property type="protein sequence ID" value="KAK1646112.1"/>
    <property type="molecule type" value="Genomic_DNA"/>
</dbReference>
<proteinExistence type="predicted"/>
<dbReference type="InterPro" id="IPR002156">
    <property type="entry name" value="RNaseH_domain"/>
</dbReference>
<gene>
    <name evidence="3" type="ORF">QYE76_063917</name>
</gene>
<evidence type="ECO:0000313" key="3">
    <source>
        <dbReference type="EMBL" id="KAK1646112.1"/>
    </source>
</evidence>
<organism evidence="3 4">
    <name type="scientific">Lolium multiflorum</name>
    <name type="common">Italian ryegrass</name>
    <name type="synonym">Lolium perenne subsp. multiflorum</name>
    <dbReference type="NCBI Taxonomy" id="4521"/>
    <lineage>
        <taxon>Eukaryota</taxon>
        <taxon>Viridiplantae</taxon>
        <taxon>Streptophyta</taxon>
        <taxon>Embryophyta</taxon>
        <taxon>Tracheophyta</taxon>
        <taxon>Spermatophyta</taxon>
        <taxon>Magnoliopsida</taxon>
        <taxon>Liliopsida</taxon>
        <taxon>Poales</taxon>
        <taxon>Poaceae</taxon>
        <taxon>BOP clade</taxon>
        <taxon>Pooideae</taxon>
        <taxon>Poodae</taxon>
        <taxon>Poeae</taxon>
        <taxon>Poeae Chloroplast Group 2 (Poeae type)</taxon>
        <taxon>Loliodinae</taxon>
        <taxon>Loliinae</taxon>
        <taxon>Lolium</taxon>
    </lineage>
</organism>
<dbReference type="Gene3D" id="3.30.420.10">
    <property type="entry name" value="Ribonuclease H-like superfamily/Ribonuclease H"/>
    <property type="match status" value="1"/>
</dbReference>
<dbReference type="PANTHER" id="PTHR47074">
    <property type="entry name" value="BNAC02G40300D PROTEIN"/>
    <property type="match status" value="1"/>
</dbReference>
<feature type="compositionally biased region" description="Polar residues" evidence="1">
    <location>
        <begin position="533"/>
        <end position="545"/>
    </location>
</feature>
<dbReference type="InterPro" id="IPR052929">
    <property type="entry name" value="RNase_H-like_EbsB-rel"/>
</dbReference>
<dbReference type="AlphaFoldDB" id="A0AAD8W9R2"/>
<keyword evidence="4" id="KW-1185">Reference proteome</keyword>
<name>A0AAD8W9R2_LOLMU</name>
<dbReference type="InterPro" id="IPR036397">
    <property type="entry name" value="RNaseH_sf"/>
</dbReference>
<dbReference type="GO" id="GO:0004523">
    <property type="term" value="F:RNA-DNA hybrid ribonuclease activity"/>
    <property type="evidence" value="ECO:0007669"/>
    <property type="project" value="InterPro"/>
</dbReference>
<dbReference type="Proteomes" id="UP001231189">
    <property type="component" value="Unassembled WGS sequence"/>
</dbReference>
<protein>
    <recommendedName>
        <fullName evidence="2">RNase H type-1 domain-containing protein</fullName>
    </recommendedName>
</protein>
<evidence type="ECO:0000313" key="4">
    <source>
        <dbReference type="Proteomes" id="UP001231189"/>
    </source>
</evidence>
<sequence length="592" mass="64993">MASANDGGDYGGSGEDPARPKSACRRPLLLEGGSRRSDQYIVEEVSSSNWHPPAMEGLGADEEDLLVGEVDMEDDVFVEEDPEETPVQPLVPWRLMARYVGQASPSAETLKTHFTKVQYPRDTLTELRERMYMQREEALGISKAVVPVVEQVQEKLPTEAIFVHPIAMMHGPLPPRSSDMIPPLRGLSSWVASEDSADTDMPEVNSVLGKRFADYSEVSAESEGDKHAIIVHGSPGAGSAQKRGHRMASGPFGRLFGGALPLLRCPSARALWSAMEEVWTLPSLDDVKCSDQEWLLHMLDHKSEVERMMILMTLWRIWHGRNEVVHHKPLPSIESSKRFLCSYMDSLLIIKQDPGADPIKGKAVASYSRKVKEKSVQRDKACVQQPQTWTMPGSGKMKLNVDGSFCASNDTGGTGMILRDENGSIVVSACSFLSSCSSPLHAELEACREGIAMALEWCTLPCLIEMDCAEAVRMIKEPGIDRSPFMGIVQEIKEQVAAGRGTCRCGTSTGDVPVLSWTKIRRLPSTKSEKNDITTTSGPTSSLQKNHLAPVPNAVVDNDKRQQISPDLKNGERAVDLKDRQAHVANNSETPP</sequence>
<feature type="compositionally biased region" description="Basic and acidic residues" evidence="1">
    <location>
        <begin position="569"/>
        <end position="582"/>
    </location>
</feature>
<dbReference type="CDD" id="cd06222">
    <property type="entry name" value="RNase_H_like"/>
    <property type="match status" value="1"/>
</dbReference>